<feature type="transmembrane region" description="Helical" evidence="1">
    <location>
        <begin position="60"/>
        <end position="83"/>
    </location>
</feature>
<accession>A0A1X7UKW7</accession>
<sequence>MARFWNMTGIEPSFTHFIASIYILCFTKLASISFKILRFNSENGNALFFYDAKQKYFENFHIAAGLFAILVLLLVILLPTLYIQFYPFKWFHKMLNCLHLRNQLLLSLGDVFTGPYKNGSEKTRADYRYFAGFYLFARVLCQNFIFLEATLTLRPALFTLLGAMILILRPFKITYQNISEFIVLLFLILLSAAYYVTEIQIFVSLVFSGVIFNTAIALIVYRLISIHNHYCKQYKGTPAPQMDREPDDDQLIIEDEWNPDRIENPQEYDEQHVPVVVSLEDHCNTQDTNAATYGSIRQDTLV</sequence>
<name>A0A1X7UKW7_AMPQE</name>
<feature type="transmembrane region" description="Helical" evidence="1">
    <location>
        <begin position="178"/>
        <end position="196"/>
    </location>
</feature>
<protein>
    <recommendedName>
        <fullName evidence="3">TRP C-terminal domain-containing protein</fullName>
    </recommendedName>
</protein>
<dbReference type="EnsemblMetazoa" id="Aqu2.1.28311_001">
    <property type="protein sequence ID" value="Aqu2.1.28311_001"/>
    <property type="gene ID" value="Aqu2.1.28311"/>
</dbReference>
<feature type="transmembrane region" description="Helical" evidence="1">
    <location>
        <begin position="202"/>
        <end position="224"/>
    </location>
</feature>
<keyword evidence="1" id="KW-1133">Transmembrane helix</keyword>
<evidence type="ECO:0000256" key="1">
    <source>
        <dbReference type="SAM" id="Phobius"/>
    </source>
</evidence>
<keyword evidence="1" id="KW-0812">Transmembrane</keyword>
<dbReference type="AlphaFoldDB" id="A0A1X7UKW7"/>
<evidence type="ECO:0008006" key="3">
    <source>
        <dbReference type="Google" id="ProtNLM"/>
    </source>
</evidence>
<reference evidence="2" key="1">
    <citation type="submission" date="2017-05" db="UniProtKB">
        <authorList>
            <consortium name="EnsemblMetazoa"/>
        </authorList>
    </citation>
    <scope>IDENTIFICATION</scope>
</reference>
<feature type="transmembrane region" description="Helical" evidence="1">
    <location>
        <begin position="21"/>
        <end position="40"/>
    </location>
</feature>
<feature type="transmembrane region" description="Helical" evidence="1">
    <location>
        <begin position="153"/>
        <end position="171"/>
    </location>
</feature>
<keyword evidence="1" id="KW-0472">Membrane</keyword>
<evidence type="ECO:0000313" key="2">
    <source>
        <dbReference type="EnsemblMetazoa" id="Aqu2.1.28311_001"/>
    </source>
</evidence>
<proteinExistence type="predicted"/>
<dbReference type="InParanoid" id="A0A1X7UKW7"/>
<organism evidence="2">
    <name type="scientific">Amphimedon queenslandica</name>
    <name type="common">Sponge</name>
    <dbReference type="NCBI Taxonomy" id="400682"/>
    <lineage>
        <taxon>Eukaryota</taxon>
        <taxon>Metazoa</taxon>
        <taxon>Porifera</taxon>
        <taxon>Demospongiae</taxon>
        <taxon>Heteroscleromorpha</taxon>
        <taxon>Haplosclerida</taxon>
        <taxon>Niphatidae</taxon>
        <taxon>Amphimedon</taxon>
    </lineage>
</organism>